<feature type="transmembrane region" description="Helical" evidence="1">
    <location>
        <begin position="81"/>
        <end position="99"/>
    </location>
</feature>
<reference evidence="2 3" key="1">
    <citation type="submission" date="2024-08" db="EMBL/GenBank/DDBJ databases">
        <authorList>
            <person name="Cucini C."/>
            <person name="Frati F."/>
        </authorList>
    </citation>
    <scope>NUCLEOTIDE SEQUENCE [LARGE SCALE GENOMIC DNA]</scope>
</reference>
<name>A0ABP1QCL9_9HEXA</name>
<sequence length="409" mass="46572">MGFGEAFLNLQVLYQTLFDTQIVYDVSQNRFIPNPKLKTSWKTPVLNTTVNAIIPNVTCVVWHMRYLDAKVNGETVEPGDILAICLPVMMILQTLLISYKVDRNLERFAFTTSEVLKIGGINNRGWPSSCRLPDLQEVIGYFFASALGILVPVGIIYPLLMPNGVEYVYQKNFLSEIRRYSVPIYCGCFSFYTAHIFTQFVLLLFTCCQVFERETKTNLMLSKGDEMKTRSCWLEKLVRAGATTFFRALEMIRKKKQSDDSEEPVEIVVGSEEGATCPHFNWILRRHRCLSILMAETNEIMKAFILGLAAIGIAIGVGSSYVIVTMHDTLGLDFIVGICFVLIICVGWLNMLFYRHASYPLVNAMETIWYWRRTLTSKGARMKLKTMRVIGFALGPFFLVNDGTVKYLF</sequence>
<evidence type="ECO:0000313" key="2">
    <source>
        <dbReference type="EMBL" id="CAL8098209.1"/>
    </source>
</evidence>
<proteinExistence type="predicted"/>
<gene>
    <name evidence="2" type="ORF">ODALV1_LOCUS9864</name>
</gene>
<dbReference type="EMBL" id="CAXLJM020000030">
    <property type="protein sequence ID" value="CAL8098209.1"/>
    <property type="molecule type" value="Genomic_DNA"/>
</dbReference>
<feature type="transmembrane region" description="Helical" evidence="1">
    <location>
        <begin position="330"/>
        <end position="353"/>
    </location>
</feature>
<organism evidence="2 3">
    <name type="scientific">Orchesella dallaii</name>
    <dbReference type="NCBI Taxonomy" id="48710"/>
    <lineage>
        <taxon>Eukaryota</taxon>
        <taxon>Metazoa</taxon>
        <taxon>Ecdysozoa</taxon>
        <taxon>Arthropoda</taxon>
        <taxon>Hexapoda</taxon>
        <taxon>Collembola</taxon>
        <taxon>Entomobryomorpha</taxon>
        <taxon>Entomobryoidea</taxon>
        <taxon>Orchesellidae</taxon>
        <taxon>Orchesellinae</taxon>
        <taxon>Orchesella</taxon>
    </lineage>
</organism>
<feature type="transmembrane region" description="Helical" evidence="1">
    <location>
        <begin position="180"/>
        <end position="205"/>
    </location>
</feature>
<comment type="caution">
    <text evidence="2">The sequence shown here is derived from an EMBL/GenBank/DDBJ whole genome shotgun (WGS) entry which is preliminary data.</text>
</comment>
<keyword evidence="1" id="KW-0812">Transmembrane</keyword>
<evidence type="ECO:0000256" key="1">
    <source>
        <dbReference type="SAM" id="Phobius"/>
    </source>
</evidence>
<evidence type="ECO:0008006" key="4">
    <source>
        <dbReference type="Google" id="ProtNLM"/>
    </source>
</evidence>
<keyword evidence="3" id="KW-1185">Reference proteome</keyword>
<evidence type="ECO:0000313" key="3">
    <source>
        <dbReference type="Proteomes" id="UP001642540"/>
    </source>
</evidence>
<protein>
    <recommendedName>
        <fullName evidence="4">Odorant receptor</fullName>
    </recommendedName>
</protein>
<accession>A0ABP1QCL9</accession>
<feature type="transmembrane region" description="Helical" evidence="1">
    <location>
        <begin position="138"/>
        <end position="160"/>
    </location>
</feature>
<dbReference type="Proteomes" id="UP001642540">
    <property type="component" value="Unassembled WGS sequence"/>
</dbReference>
<keyword evidence="1" id="KW-1133">Transmembrane helix</keyword>
<feature type="transmembrane region" description="Helical" evidence="1">
    <location>
        <begin position="303"/>
        <end position="324"/>
    </location>
</feature>
<keyword evidence="1" id="KW-0472">Membrane</keyword>